<feature type="region of interest" description="Disordered" evidence="1">
    <location>
        <begin position="1"/>
        <end position="24"/>
    </location>
</feature>
<dbReference type="Gene3D" id="1.20.1280.50">
    <property type="match status" value="1"/>
</dbReference>
<feature type="domain" description="F-box" evidence="2">
    <location>
        <begin position="31"/>
        <end position="77"/>
    </location>
</feature>
<dbReference type="NCBIfam" id="TIGR01640">
    <property type="entry name" value="F_box_assoc_1"/>
    <property type="match status" value="1"/>
</dbReference>
<dbReference type="Pfam" id="PF00646">
    <property type="entry name" value="F-box"/>
    <property type="match status" value="1"/>
</dbReference>
<sequence length="392" mass="44649">MRVIVPTDLVQDQKPKTQAGRHNKDKPMIEIDDMGALPGELVIEILCRLPVKNLSQLRCVSKQWLKLLSNDKPFIARHAEQSKRNPLLLFSRYVSGEQEESGKYSVIIELTSMDKEGNVKNKIRASIDGAVYGFVSCDYLVLLCSMFCAYIYNPGKKELARVPRSCYSTRYCTVGFGQLPCCNEYKIVHLFCCDDPFVGDTRIRCEVFSVREGGRGSNSEASWKRIGDCPFDVVISGSPLCVKGVVYWKASEERDGLNREFILSFDLEKEEFKVISYPSCSTHWLMTGLKGYLCLVECNARTSTMEIWLLKNYNHEIWVKEYGGISLPGFEIEGLVPIDDHDGEILINTEQKGLVCYNTENKTFKGIKNAGMVKRYRKSCVYHESFFSLRTK</sequence>
<dbReference type="Pfam" id="PF08268">
    <property type="entry name" value="FBA_3"/>
    <property type="match status" value="1"/>
</dbReference>
<protein>
    <recommendedName>
        <fullName evidence="2">F-box domain-containing protein</fullName>
    </recommendedName>
</protein>
<dbReference type="InterPro" id="IPR013187">
    <property type="entry name" value="F-box-assoc_dom_typ3"/>
</dbReference>
<evidence type="ECO:0000313" key="3">
    <source>
        <dbReference type="EMBL" id="KAK3010372.1"/>
    </source>
</evidence>
<reference evidence="3" key="1">
    <citation type="submission" date="2022-12" db="EMBL/GenBank/DDBJ databases">
        <title>Draft genome assemblies for two species of Escallonia (Escalloniales).</title>
        <authorList>
            <person name="Chanderbali A."/>
            <person name="Dervinis C."/>
            <person name="Anghel I."/>
            <person name="Soltis D."/>
            <person name="Soltis P."/>
            <person name="Zapata F."/>
        </authorList>
    </citation>
    <scope>NUCLEOTIDE SEQUENCE</scope>
    <source>
        <strain evidence="3">UCBG64.0493</strain>
        <tissue evidence="3">Leaf</tissue>
    </source>
</reference>
<organism evidence="3 4">
    <name type="scientific">Escallonia herrerae</name>
    <dbReference type="NCBI Taxonomy" id="1293975"/>
    <lineage>
        <taxon>Eukaryota</taxon>
        <taxon>Viridiplantae</taxon>
        <taxon>Streptophyta</taxon>
        <taxon>Embryophyta</taxon>
        <taxon>Tracheophyta</taxon>
        <taxon>Spermatophyta</taxon>
        <taxon>Magnoliopsida</taxon>
        <taxon>eudicotyledons</taxon>
        <taxon>Gunneridae</taxon>
        <taxon>Pentapetalae</taxon>
        <taxon>asterids</taxon>
        <taxon>campanulids</taxon>
        <taxon>Escalloniales</taxon>
        <taxon>Escalloniaceae</taxon>
        <taxon>Escallonia</taxon>
    </lineage>
</organism>
<dbReference type="InterPro" id="IPR036047">
    <property type="entry name" value="F-box-like_dom_sf"/>
</dbReference>
<name>A0AA88VLH5_9ASTE</name>
<dbReference type="AlphaFoldDB" id="A0AA88VLH5"/>
<dbReference type="InterPro" id="IPR001810">
    <property type="entry name" value="F-box_dom"/>
</dbReference>
<dbReference type="SUPFAM" id="SSF81383">
    <property type="entry name" value="F-box domain"/>
    <property type="match status" value="1"/>
</dbReference>
<proteinExistence type="predicted"/>
<keyword evidence="4" id="KW-1185">Reference proteome</keyword>
<dbReference type="EMBL" id="JAVXUP010001550">
    <property type="protein sequence ID" value="KAK3010372.1"/>
    <property type="molecule type" value="Genomic_DNA"/>
</dbReference>
<evidence type="ECO:0000259" key="2">
    <source>
        <dbReference type="PROSITE" id="PS50181"/>
    </source>
</evidence>
<comment type="caution">
    <text evidence="3">The sequence shown here is derived from an EMBL/GenBank/DDBJ whole genome shotgun (WGS) entry which is preliminary data.</text>
</comment>
<dbReference type="PANTHER" id="PTHR31111">
    <property type="entry name" value="BNAA05G37150D PROTEIN-RELATED"/>
    <property type="match status" value="1"/>
</dbReference>
<dbReference type="InterPro" id="IPR017451">
    <property type="entry name" value="F-box-assoc_interact_dom"/>
</dbReference>
<dbReference type="PROSITE" id="PS50181">
    <property type="entry name" value="FBOX"/>
    <property type="match status" value="1"/>
</dbReference>
<dbReference type="SMART" id="SM00256">
    <property type="entry name" value="FBOX"/>
    <property type="match status" value="1"/>
</dbReference>
<gene>
    <name evidence="3" type="ORF">RJ639_012597</name>
</gene>
<dbReference type="PANTHER" id="PTHR31111:SF136">
    <property type="entry name" value="F-BOX ASSOCIATED DOMAIN-CONTAINING PROTEIN"/>
    <property type="match status" value="1"/>
</dbReference>
<dbReference type="Proteomes" id="UP001188597">
    <property type="component" value="Unassembled WGS sequence"/>
</dbReference>
<evidence type="ECO:0000313" key="4">
    <source>
        <dbReference type="Proteomes" id="UP001188597"/>
    </source>
</evidence>
<accession>A0AA88VLH5</accession>
<evidence type="ECO:0000256" key="1">
    <source>
        <dbReference type="SAM" id="MobiDB-lite"/>
    </source>
</evidence>
<dbReference type="CDD" id="cd22157">
    <property type="entry name" value="F-box_AtFBW1-like"/>
    <property type="match status" value="1"/>
</dbReference>